<accession>A0A8H3QCW6</accession>
<dbReference type="AlphaFoldDB" id="A0A8H3QCW6"/>
<dbReference type="OrthoDB" id="2438270at2759"/>
<feature type="domain" description="Crinkler effector protein N-terminal" evidence="4">
    <location>
        <begin position="44"/>
        <end position="102"/>
    </location>
</feature>
<dbReference type="InterPro" id="IPR045379">
    <property type="entry name" value="Crinkler_N"/>
</dbReference>
<evidence type="ECO:0000256" key="1">
    <source>
        <dbReference type="ARBA" id="ARBA00004340"/>
    </source>
</evidence>
<comment type="caution">
    <text evidence="5">The sequence shown here is derived from an EMBL/GenBank/DDBJ whole genome shotgun (WGS) entry which is preliminary data.</text>
</comment>
<organism evidence="5 6">
    <name type="scientific">Rhizophagus clarus</name>
    <dbReference type="NCBI Taxonomy" id="94130"/>
    <lineage>
        <taxon>Eukaryota</taxon>
        <taxon>Fungi</taxon>
        <taxon>Fungi incertae sedis</taxon>
        <taxon>Mucoromycota</taxon>
        <taxon>Glomeromycotina</taxon>
        <taxon>Glomeromycetes</taxon>
        <taxon>Glomerales</taxon>
        <taxon>Glomeraceae</taxon>
        <taxon>Rhizophagus</taxon>
    </lineage>
</organism>
<keyword evidence="3" id="KW-0964">Secreted</keyword>
<sequence length="130" mass="14717">MLKFRQLSLKKFKESKMSDKTEVPDKSKTSDKFEKFLAGGDIILNCLISDEGVNDNFEVTISNANDNRVSSLANEIINCRLDRFQDIDSTSLALYKIAFITDTSTYLFIVSVDGCLRIIDFVQETGTNQR</sequence>
<evidence type="ECO:0000256" key="3">
    <source>
        <dbReference type="ARBA" id="ARBA00022525"/>
    </source>
</evidence>
<dbReference type="EMBL" id="BLAL01000012">
    <property type="protein sequence ID" value="GES74601.1"/>
    <property type="molecule type" value="Genomic_DNA"/>
</dbReference>
<comment type="subcellular location">
    <subcellularLocation>
        <location evidence="1">Host cell</location>
    </subcellularLocation>
    <subcellularLocation>
        <location evidence="2">Secreted</location>
    </subcellularLocation>
</comment>
<proteinExistence type="predicted"/>
<evidence type="ECO:0000313" key="6">
    <source>
        <dbReference type="Proteomes" id="UP000615446"/>
    </source>
</evidence>
<dbReference type="GO" id="GO:0043657">
    <property type="term" value="C:host cell"/>
    <property type="evidence" value="ECO:0007669"/>
    <property type="project" value="UniProtKB-SubCell"/>
</dbReference>
<protein>
    <recommendedName>
        <fullName evidence="4">Crinkler effector protein N-terminal domain-containing protein</fullName>
    </recommendedName>
</protein>
<name>A0A8H3QCW6_9GLOM</name>
<gene>
    <name evidence="5" type="ORF">RCL2_000207000</name>
</gene>
<evidence type="ECO:0000313" key="5">
    <source>
        <dbReference type="EMBL" id="GES74601.1"/>
    </source>
</evidence>
<dbReference type="Proteomes" id="UP000615446">
    <property type="component" value="Unassembled WGS sequence"/>
</dbReference>
<evidence type="ECO:0000259" key="4">
    <source>
        <dbReference type="Pfam" id="PF20147"/>
    </source>
</evidence>
<evidence type="ECO:0000256" key="2">
    <source>
        <dbReference type="ARBA" id="ARBA00004613"/>
    </source>
</evidence>
<dbReference type="Pfam" id="PF20147">
    <property type="entry name" value="Crinkler"/>
    <property type="match status" value="1"/>
</dbReference>
<dbReference type="GO" id="GO:0005576">
    <property type="term" value="C:extracellular region"/>
    <property type="evidence" value="ECO:0007669"/>
    <property type="project" value="UniProtKB-SubCell"/>
</dbReference>
<reference evidence="5" key="1">
    <citation type="submission" date="2019-10" db="EMBL/GenBank/DDBJ databases">
        <title>Conservation and host-specific expression of non-tandemly repeated heterogenous ribosome RNA gene in arbuscular mycorrhizal fungi.</title>
        <authorList>
            <person name="Maeda T."/>
            <person name="Kobayashi Y."/>
            <person name="Nakagawa T."/>
            <person name="Ezawa T."/>
            <person name="Yamaguchi K."/>
            <person name="Bino T."/>
            <person name="Nishimoto Y."/>
            <person name="Shigenobu S."/>
            <person name="Kawaguchi M."/>
        </authorList>
    </citation>
    <scope>NUCLEOTIDE SEQUENCE</scope>
    <source>
        <strain evidence="5">HR1</strain>
    </source>
</reference>